<name>W6JSY6_9MICO</name>
<proteinExistence type="predicted"/>
<reference evidence="2 3" key="1">
    <citation type="journal article" date="2013" name="ISME J.">
        <title>A metabolic model for members of the genus Tetrasphaera involved in enhanced biological phosphorus removal.</title>
        <authorList>
            <person name="Kristiansen R."/>
            <person name="Nguyen H.T.T."/>
            <person name="Saunders A.M."/>
            <person name="Nielsen J.L."/>
            <person name="Wimmer R."/>
            <person name="Le V.Q."/>
            <person name="McIlroy S.J."/>
            <person name="Petrovski S."/>
            <person name="Seviour R.J."/>
            <person name="Calteau A."/>
            <person name="Nielsen K.L."/>
            <person name="Nielsen P.H."/>
        </authorList>
    </citation>
    <scope>NUCLEOTIDE SEQUENCE [LARGE SCALE GENOMIC DNA]</scope>
    <source>
        <strain evidence="2 3">Ben110</strain>
    </source>
</reference>
<organism evidence="2 3">
    <name type="scientific">Nostocoides australiense Ben110</name>
    <dbReference type="NCBI Taxonomy" id="1193182"/>
    <lineage>
        <taxon>Bacteria</taxon>
        <taxon>Bacillati</taxon>
        <taxon>Actinomycetota</taxon>
        <taxon>Actinomycetes</taxon>
        <taxon>Micrococcales</taxon>
        <taxon>Intrasporangiaceae</taxon>
        <taxon>Nostocoides</taxon>
    </lineage>
</organism>
<gene>
    <name evidence="2" type="ORF">BN11_1560001</name>
</gene>
<dbReference type="Proteomes" id="UP000035763">
    <property type="component" value="Unassembled WGS sequence"/>
</dbReference>
<evidence type="ECO:0000313" key="3">
    <source>
        <dbReference type="Proteomes" id="UP000035763"/>
    </source>
</evidence>
<protein>
    <submittedName>
        <fullName evidence="2">Uncharacterized protein</fullName>
    </submittedName>
</protein>
<dbReference type="EMBL" id="CAJA01000064">
    <property type="protein sequence ID" value="CCH72328.1"/>
    <property type="molecule type" value="Genomic_DNA"/>
</dbReference>
<evidence type="ECO:0000313" key="2">
    <source>
        <dbReference type="EMBL" id="CCH72328.1"/>
    </source>
</evidence>
<dbReference type="AlphaFoldDB" id="W6JSY6"/>
<accession>W6JSY6</accession>
<feature type="region of interest" description="Disordered" evidence="1">
    <location>
        <begin position="1"/>
        <end position="21"/>
    </location>
</feature>
<evidence type="ECO:0000256" key="1">
    <source>
        <dbReference type="SAM" id="MobiDB-lite"/>
    </source>
</evidence>
<keyword evidence="3" id="KW-1185">Reference proteome</keyword>
<comment type="caution">
    <text evidence="2">The sequence shown here is derived from an EMBL/GenBank/DDBJ whole genome shotgun (WGS) entry which is preliminary data.</text>
</comment>
<sequence length="61" mass="6426">MRPGIVGVADPADSATRSAQLAGVRDRAAQLEQHMVREREQLITRLSAAAADAEALASGLR</sequence>